<feature type="non-terminal residue" evidence="1">
    <location>
        <position position="1"/>
    </location>
</feature>
<evidence type="ECO:0000313" key="1">
    <source>
        <dbReference type="EMBL" id="KIJ90650.1"/>
    </source>
</evidence>
<dbReference type="HOGENOM" id="CLU_177421_0_0_1"/>
<evidence type="ECO:0000313" key="2">
    <source>
        <dbReference type="Proteomes" id="UP000054477"/>
    </source>
</evidence>
<organism evidence="1 2">
    <name type="scientific">Laccaria amethystina LaAM-08-1</name>
    <dbReference type="NCBI Taxonomy" id="1095629"/>
    <lineage>
        <taxon>Eukaryota</taxon>
        <taxon>Fungi</taxon>
        <taxon>Dikarya</taxon>
        <taxon>Basidiomycota</taxon>
        <taxon>Agaricomycotina</taxon>
        <taxon>Agaricomycetes</taxon>
        <taxon>Agaricomycetidae</taxon>
        <taxon>Agaricales</taxon>
        <taxon>Agaricineae</taxon>
        <taxon>Hydnangiaceae</taxon>
        <taxon>Laccaria</taxon>
    </lineage>
</organism>
<dbReference type="AlphaFoldDB" id="A0A0C9WLW1"/>
<name>A0A0C9WLW1_9AGAR</name>
<feature type="non-terminal residue" evidence="1">
    <location>
        <position position="73"/>
    </location>
</feature>
<reference evidence="2" key="2">
    <citation type="submission" date="2015-01" db="EMBL/GenBank/DDBJ databases">
        <title>Evolutionary Origins and Diversification of the Mycorrhizal Mutualists.</title>
        <authorList>
            <consortium name="DOE Joint Genome Institute"/>
            <consortium name="Mycorrhizal Genomics Consortium"/>
            <person name="Kohler A."/>
            <person name="Kuo A."/>
            <person name="Nagy L.G."/>
            <person name="Floudas D."/>
            <person name="Copeland A."/>
            <person name="Barry K.W."/>
            <person name="Cichocki N."/>
            <person name="Veneault-Fourrey C."/>
            <person name="LaButti K."/>
            <person name="Lindquist E.A."/>
            <person name="Lipzen A."/>
            <person name="Lundell T."/>
            <person name="Morin E."/>
            <person name="Murat C."/>
            <person name="Riley R."/>
            <person name="Ohm R."/>
            <person name="Sun H."/>
            <person name="Tunlid A."/>
            <person name="Henrissat B."/>
            <person name="Grigoriev I.V."/>
            <person name="Hibbett D.S."/>
            <person name="Martin F."/>
        </authorList>
    </citation>
    <scope>NUCLEOTIDE SEQUENCE [LARGE SCALE GENOMIC DNA]</scope>
    <source>
        <strain evidence="2">LaAM-08-1</strain>
    </source>
</reference>
<gene>
    <name evidence="1" type="ORF">K443DRAFT_41361</name>
</gene>
<keyword evidence="2" id="KW-1185">Reference proteome</keyword>
<dbReference type="EMBL" id="KN839137">
    <property type="protein sequence ID" value="KIJ90650.1"/>
    <property type="molecule type" value="Genomic_DNA"/>
</dbReference>
<accession>A0A0C9WLW1</accession>
<reference evidence="1 2" key="1">
    <citation type="submission" date="2014-04" db="EMBL/GenBank/DDBJ databases">
        <authorList>
            <consortium name="DOE Joint Genome Institute"/>
            <person name="Kuo A."/>
            <person name="Kohler A."/>
            <person name="Nagy L.G."/>
            <person name="Floudas D."/>
            <person name="Copeland A."/>
            <person name="Barry K.W."/>
            <person name="Cichocki N."/>
            <person name="Veneault-Fourrey C."/>
            <person name="LaButti K."/>
            <person name="Lindquist E.A."/>
            <person name="Lipzen A."/>
            <person name="Lundell T."/>
            <person name="Morin E."/>
            <person name="Murat C."/>
            <person name="Sun H."/>
            <person name="Tunlid A."/>
            <person name="Henrissat B."/>
            <person name="Grigoriev I.V."/>
            <person name="Hibbett D.S."/>
            <person name="Martin F."/>
            <person name="Nordberg H.P."/>
            <person name="Cantor M.N."/>
            <person name="Hua S.X."/>
        </authorList>
    </citation>
    <scope>NUCLEOTIDE SEQUENCE [LARGE SCALE GENOMIC DNA]</scope>
    <source>
        <strain evidence="1 2">LaAM-08-1</strain>
    </source>
</reference>
<protein>
    <submittedName>
        <fullName evidence="1">Uncharacterized protein</fullName>
    </submittedName>
</protein>
<dbReference type="Proteomes" id="UP000054477">
    <property type="component" value="Unassembled WGS sequence"/>
</dbReference>
<proteinExistence type="predicted"/>
<sequence length="73" mass="8460">EVFTLPHIIHVDSSGFQWIPPLFRVQWKSSGLRVQSESSGFHWSPLDYRLNYNKHYNNISSPVESTGLDWTGL</sequence>